<dbReference type="RefSeq" id="WP_235807671.1">
    <property type="nucleotide sequence ID" value="NZ_JQBW01000010.1"/>
</dbReference>
<dbReference type="CDD" id="cd07518">
    <property type="entry name" value="HAD_YbiV-Like"/>
    <property type="match status" value="1"/>
</dbReference>
<comment type="caution">
    <text evidence="1">The sequence shown here is derived from an EMBL/GenBank/DDBJ whole genome shotgun (WGS) entry which is preliminary data.</text>
</comment>
<gene>
    <name evidence="1" type="ORF">IV45_GL000903</name>
</gene>
<keyword evidence="2" id="KW-1185">Reference proteome</keyword>
<accession>A0A0R2I0E3</accession>
<dbReference type="STRING" id="396268.IV45_GL000903"/>
<dbReference type="InterPro" id="IPR036412">
    <property type="entry name" value="HAD-like_sf"/>
</dbReference>
<dbReference type="SFLD" id="SFLDG01140">
    <property type="entry name" value="C2.B:_Phosphomannomutase_and_P"/>
    <property type="match status" value="1"/>
</dbReference>
<dbReference type="EMBL" id="JQBW01000010">
    <property type="protein sequence ID" value="KRN58456.1"/>
    <property type="molecule type" value="Genomic_DNA"/>
</dbReference>
<dbReference type="PATRIC" id="fig|396268.3.peg.915"/>
<sequence>MIKAIAVDMDGTFLNSQSQYNHEYFARLLPRLQAAGIQFIVASGNPYYQLKGQFTNVYKQLAFVAENGVECIDHGKFIYCGQVADEAIKGILNIHHSIAGSDFLLSGRHRAFIFDDSTPDFMKRIIKHYPRYTFIHDLSEVDDQIVKLQLDVPFDLRDQLQQQINHDFASQLTAVTSGYGNLDIIVAGMDKATGLKRLLKQYQLTPDQLMAFGDGQNDVTMLKLAGQSYAMAQSDPRAVAAANHRAPSNDDDGVLQVIEQFLDKLEER</sequence>
<dbReference type="PROSITE" id="PS01229">
    <property type="entry name" value="COF_2"/>
    <property type="match status" value="1"/>
</dbReference>
<dbReference type="NCBIfam" id="TIGR00099">
    <property type="entry name" value="Cof-subfamily"/>
    <property type="match status" value="1"/>
</dbReference>
<dbReference type="InterPro" id="IPR006379">
    <property type="entry name" value="HAD-SF_hydro_IIB"/>
</dbReference>
<dbReference type="Gene3D" id="3.30.1240.10">
    <property type="match status" value="1"/>
</dbReference>
<dbReference type="SFLD" id="SFLDS00003">
    <property type="entry name" value="Haloacid_Dehalogenase"/>
    <property type="match status" value="1"/>
</dbReference>
<dbReference type="GO" id="GO:0016791">
    <property type="term" value="F:phosphatase activity"/>
    <property type="evidence" value="ECO:0007669"/>
    <property type="project" value="TreeGrafter"/>
</dbReference>
<dbReference type="Gene3D" id="3.40.50.1000">
    <property type="entry name" value="HAD superfamily/HAD-like"/>
    <property type="match status" value="1"/>
</dbReference>
<dbReference type="PANTHER" id="PTHR10000">
    <property type="entry name" value="PHOSPHOSERINE PHOSPHATASE"/>
    <property type="match status" value="1"/>
</dbReference>
<dbReference type="PANTHER" id="PTHR10000:SF53">
    <property type="entry name" value="5-AMINO-6-(5-PHOSPHO-D-RIBITYLAMINO)URACIL PHOSPHATASE YBJI-RELATED"/>
    <property type="match status" value="1"/>
</dbReference>
<name>A0A0R2I0E3_9LACO</name>
<dbReference type="GO" id="GO:0000287">
    <property type="term" value="F:magnesium ion binding"/>
    <property type="evidence" value="ECO:0007669"/>
    <property type="project" value="TreeGrafter"/>
</dbReference>
<dbReference type="Pfam" id="PF08282">
    <property type="entry name" value="Hydrolase_3"/>
    <property type="match status" value="1"/>
</dbReference>
<dbReference type="AlphaFoldDB" id="A0A0R2I0E3"/>
<evidence type="ECO:0000313" key="1">
    <source>
        <dbReference type="EMBL" id="KRN58456.1"/>
    </source>
</evidence>
<dbReference type="NCBIfam" id="TIGR01484">
    <property type="entry name" value="HAD-SF-IIB"/>
    <property type="match status" value="1"/>
</dbReference>
<reference evidence="1 2" key="1">
    <citation type="journal article" date="2015" name="Genome Announc.">
        <title>Expanding the biotechnology potential of lactobacilli through comparative genomics of 213 strains and associated genera.</title>
        <authorList>
            <person name="Sun Z."/>
            <person name="Harris H.M."/>
            <person name="McCann A."/>
            <person name="Guo C."/>
            <person name="Argimon S."/>
            <person name="Zhang W."/>
            <person name="Yang X."/>
            <person name="Jeffery I.B."/>
            <person name="Cooney J.C."/>
            <person name="Kagawa T.F."/>
            <person name="Liu W."/>
            <person name="Song Y."/>
            <person name="Salvetti E."/>
            <person name="Wrobel A."/>
            <person name="Rasinkangas P."/>
            <person name="Parkhill J."/>
            <person name="Rea M.C."/>
            <person name="O'Sullivan O."/>
            <person name="Ritari J."/>
            <person name="Douillard F.P."/>
            <person name="Paul Ross R."/>
            <person name="Yang R."/>
            <person name="Briner A.E."/>
            <person name="Felis G.E."/>
            <person name="de Vos W.M."/>
            <person name="Barrangou R."/>
            <person name="Klaenhammer T.R."/>
            <person name="Caufield P.W."/>
            <person name="Cui Y."/>
            <person name="Zhang H."/>
            <person name="O'Toole P.W."/>
        </authorList>
    </citation>
    <scope>NUCLEOTIDE SEQUENCE [LARGE SCALE GENOMIC DNA]</scope>
    <source>
        <strain evidence="1 2">DSM 17896</strain>
    </source>
</reference>
<organism evidence="1 2">
    <name type="scientific">Limosilactobacillus secaliphilus</name>
    <dbReference type="NCBI Taxonomy" id="396268"/>
    <lineage>
        <taxon>Bacteria</taxon>
        <taxon>Bacillati</taxon>
        <taxon>Bacillota</taxon>
        <taxon>Bacilli</taxon>
        <taxon>Lactobacillales</taxon>
        <taxon>Lactobacillaceae</taxon>
        <taxon>Limosilactobacillus</taxon>
    </lineage>
</organism>
<protein>
    <submittedName>
        <fullName evidence="1">Uncharacterized protein</fullName>
    </submittedName>
</protein>
<dbReference type="SUPFAM" id="SSF56784">
    <property type="entry name" value="HAD-like"/>
    <property type="match status" value="1"/>
</dbReference>
<proteinExistence type="predicted"/>
<dbReference type="GO" id="GO:0005829">
    <property type="term" value="C:cytosol"/>
    <property type="evidence" value="ECO:0007669"/>
    <property type="project" value="TreeGrafter"/>
</dbReference>
<dbReference type="Proteomes" id="UP000050934">
    <property type="component" value="Unassembled WGS sequence"/>
</dbReference>
<dbReference type="InterPro" id="IPR000150">
    <property type="entry name" value="Cof"/>
</dbReference>
<dbReference type="SFLD" id="SFLDG01144">
    <property type="entry name" value="C2.B.4:_PGP_Like"/>
    <property type="match status" value="1"/>
</dbReference>
<dbReference type="InterPro" id="IPR023214">
    <property type="entry name" value="HAD_sf"/>
</dbReference>
<evidence type="ECO:0000313" key="2">
    <source>
        <dbReference type="Proteomes" id="UP000050934"/>
    </source>
</evidence>